<dbReference type="Proteomes" id="UP001165587">
    <property type="component" value="Unassembled WGS sequence"/>
</dbReference>
<gene>
    <name evidence="1" type="ORF">N1028_13185</name>
</gene>
<dbReference type="RefSeq" id="WP_259529722.1">
    <property type="nucleotide sequence ID" value="NZ_JANLCK010000007.1"/>
</dbReference>
<evidence type="ECO:0000313" key="2">
    <source>
        <dbReference type="Proteomes" id="UP001165587"/>
    </source>
</evidence>
<reference evidence="1" key="1">
    <citation type="submission" date="2022-08" db="EMBL/GenBank/DDBJ databases">
        <authorList>
            <person name="Deng Y."/>
            <person name="Han X.-F."/>
            <person name="Zhang Y.-Q."/>
        </authorList>
    </citation>
    <scope>NUCLEOTIDE SEQUENCE</scope>
    <source>
        <strain evidence="1">CPCC 203407</strain>
    </source>
</reference>
<dbReference type="AlphaFoldDB" id="A0AA42BUF3"/>
<sequence>MSTMHLISNGQNYSVERQASGLYRVLAGDRLLGFVERAGSVYVALSGSRYNRAVEAGQALSLAAAVALLRTAQPDAQPQPTAALSPVRTLVRVLRSVA</sequence>
<keyword evidence="2" id="KW-1185">Reference proteome</keyword>
<dbReference type="EMBL" id="JANLCK010000007">
    <property type="protein sequence ID" value="MCS5726847.1"/>
    <property type="molecule type" value="Genomic_DNA"/>
</dbReference>
<proteinExistence type="predicted"/>
<evidence type="ECO:0000313" key="1">
    <source>
        <dbReference type="EMBL" id="MCS5726847.1"/>
    </source>
</evidence>
<organism evidence="1 2">
    <name type="scientific">Herbiconiux oxytropis</name>
    <dbReference type="NCBI Taxonomy" id="2970915"/>
    <lineage>
        <taxon>Bacteria</taxon>
        <taxon>Bacillati</taxon>
        <taxon>Actinomycetota</taxon>
        <taxon>Actinomycetes</taxon>
        <taxon>Micrococcales</taxon>
        <taxon>Microbacteriaceae</taxon>
        <taxon>Herbiconiux</taxon>
    </lineage>
</organism>
<protein>
    <submittedName>
        <fullName evidence="1">Uncharacterized protein</fullName>
    </submittedName>
</protein>
<comment type="caution">
    <text evidence="1">The sequence shown here is derived from an EMBL/GenBank/DDBJ whole genome shotgun (WGS) entry which is preliminary data.</text>
</comment>
<name>A0AA42BUF3_9MICO</name>
<accession>A0AA42BUF3</accession>